<organism evidence="18 19">
    <name type="scientific">Terriglobus roseus</name>
    <dbReference type="NCBI Taxonomy" id="392734"/>
    <lineage>
        <taxon>Bacteria</taxon>
        <taxon>Pseudomonadati</taxon>
        <taxon>Acidobacteriota</taxon>
        <taxon>Terriglobia</taxon>
        <taxon>Terriglobales</taxon>
        <taxon>Acidobacteriaceae</taxon>
        <taxon>Terriglobus</taxon>
    </lineage>
</organism>
<evidence type="ECO:0000256" key="11">
    <source>
        <dbReference type="ARBA" id="ARBA00023304"/>
    </source>
</evidence>
<dbReference type="UniPathway" id="UPA00049">
    <property type="reaction ID" value="UER00062"/>
</dbReference>
<dbReference type="InterPro" id="IPR036038">
    <property type="entry name" value="Aminotransferase-like"/>
</dbReference>
<keyword evidence="9 17" id="KW-0808">Transferase</keyword>
<proteinExistence type="inferred from homology"/>
<dbReference type="InterPro" id="IPR018300">
    <property type="entry name" value="Aminotrans_IV_CS"/>
</dbReference>
<dbReference type="UniPathway" id="UPA00047">
    <property type="reaction ID" value="UER00058"/>
</dbReference>
<comment type="catalytic activity">
    <reaction evidence="12 17">
        <text>L-valine + 2-oxoglutarate = 3-methyl-2-oxobutanoate + L-glutamate</text>
        <dbReference type="Rhea" id="RHEA:24813"/>
        <dbReference type="ChEBI" id="CHEBI:11851"/>
        <dbReference type="ChEBI" id="CHEBI:16810"/>
        <dbReference type="ChEBI" id="CHEBI:29985"/>
        <dbReference type="ChEBI" id="CHEBI:57762"/>
        <dbReference type="EC" id="2.6.1.42"/>
    </reaction>
</comment>
<dbReference type="InterPro" id="IPR050571">
    <property type="entry name" value="Class-IV_PLP-Dep_Aminotrnsfr"/>
</dbReference>
<dbReference type="PROSITE" id="PS00770">
    <property type="entry name" value="AA_TRANSFER_CLASS_4"/>
    <property type="match status" value="1"/>
</dbReference>
<comment type="catalytic activity">
    <reaction evidence="14 17">
        <text>L-leucine + 2-oxoglutarate = 4-methyl-2-oxopentanoate + L-glutamate</text>
        <dbReference type="Rhea" id="RHEA:18321"/>
        <dbReference type="ChEBI" id="CHEBI:16810"/>
        <dbReference type="ChEBI" id="CHEBI:17865"/>
        <dbReference type="ChEBI" id="CHEBI:29985"/>
        <dbReference type="ChEBI" id="CHEBI:57427"/>
        <dbReference type="EC" id="2.6.1.42"/>
    </reaction>
</comment>
<dbReference type="Gene3D" id="3.30.470.10">
    <property type="match status" value="1"/>
</dbReference>
<evidence type="ECO:0000256" key="15">
    <source>
        <dbReference type="RuleBase" id="RU004106"/>
    </source>
</evidence>
<dbReference type="NCBIfam" id="TIGR01122">
    <property type="entry name" value="ilvE_I"/>
    <property type="match status" value="1"/>
</dbReference>
<dbReference type="PANTHER" id="PTHR42743">
    <property type="entry name" value="AMINO-ACID AMINOTRANSFERASE"/>
    <property type="match status" value="1"/>
</dbReference>
<dbReference type="InterPro" id="IPR043132">
    <property type="entry name" value="BCAT-like_C"/>
</dbReference>
<evidence type="ECO:0000256" key="2">
    <source>
        <dbReference type="ARBA" id="ARBA00003109"/>
    </source>
</evidence>
<dbReference type="RefSeq" id="WP_074652895.1">
    <property type="nucleotide sequence ID" value="NZ_FNSD01000001.1"/>
</dbReference>
<evidence type="ECO:0000256" key="4">
    <source>
        <dbReference type="ARBA" id="ARBA00004931"/>
    </source>
</evidence>
<evidence type="ECO:0000256" key="3">
    <source>
        <dbReference type="ARBA" id="ARBA00004824"/>
    </source>
</evidence>
<keyword evidence="10 16" id="KW-0663">Pyridoxal phosphate</keyword>
<dbReference type="GO" id="GO:0052655">
    <property type="term" value="F:L-valine-2-oxoglutarate transaminase activity"/>
    <property type="evidence" value="ECO:0007669"/>
    <property type="project" value="RHEA"/>
</dbReference>
<sequence length="315" mass="34932">MPIQTTDKIWHNGSLIPWADANIHVMSHVVHYGSSVFEGIRAYTQGEKVGIFRLREHMQRFIDSARIYRMPLPYTLDELMEAVVSVVETNGVAPCYIRPVAFRGYGEIGVNPLKSPVEIYIANFPWGKYMPGHQGADVCVSSWNRLAPNTMPSLAKAGANYMNSQLIRMEAEINGYAEGIALDRNGYLSEGSGENLFLIREGKLLTSPLANSVLNGITRASVIQIAREMGIEVVEQALPREMLYLCDEAFFTGTAAEVSHLRSVDRIVIGDGTMGPVTKLLHDEFFALVNGTKADRFNWLTPVNVKIEEAEPVNA</sequence>
<dbReference type="CDD" id="cd01557">
    <property type="entry name" value="BCAT_beta_family"/>
    <property type="match status" value="1"/>
</dbReference>
<dbReference type="GO" id="GO:0009097">
    <property type="term" value="P:isoleucine biosynthetic process"/>
    <property type="evidence" value="ECO:0007669"/>
    <property type="project" value="UniProtKB-UniPathway"/>
</dbReference>
<dbReference type="SUPFAM" id="SSF56752">
    <property type="entry name" value="D-aminoacid aminotransferase-like PLP-dependent enzymes"/>
    <property type="match status" value="1"/>
</dbReference>
<evidence type="ECO:0000256" key="7">
    <source>
        <dbReference type="ARBA" id="ARBA00022576"/>
    </source>
</evidence>
<protein>
    <recommendedName>
        <fullName evidence="17">Branched-chain-amino-acid aminotransferase</fullName>
        <shortName evidence="17">BCAT</shortName>
        <ecNumber evidence="17">2.6.1.42</ecNumber>
    </recommendedName>
</protein>
<dbReference type="UniPathway" id="UPA00048">
    <property type="reaction ID" value="UER00073"/>
</dbReference>
<comment type="similarity">
    <text evidence="6 15">Belongs to the class-IV pyridoxal-phosphate-dependent aminotransferase family.</text>
</comment>
<dbReference type="GO" id="GO:0009098">
    <property type="term" value="P:L-leucine biosynthetic process"/>
    <property type="evidence" value="ECO:0007669"/>
    <property type="project" value="UniProtKB-UniPathway"/>
</dbReference>
<dbReference type="InterPro" id="IPR005785">
    <property type="entry name" value="B_amino_transI"/>
</dbReference>
<gene>
    <name evidence="17" type="primary">ilvE</name>
    <name evidence="18" type="ORF">SAMN05443244_1354</name>
</gene>
<keyword evidence="7 17" id="KW-0032">Aminotransferase</keyword>
<dbReference type="GO" id="GO:0005829">
    <property type="term" value="C:cytosol"/>
    <property type="evidence" value="ECO:0007669"/>
    <property type="project" value="TreeGrafter"/>
</dbReference>
<dbReference type="GO" id="GO:0009099">
    <property type="term" value="P:L-valine biosynthetic process"/>
    <property type="evidence" value="ECO:0007669"/>
    <property type="project" value="UniProtKB-UniPathway"/>
</dbReference>
<evidence type="ECO:0000256" key="12">
    <source>
        <dbReference type="ARBA" id="ARBA00048212"/>
    </source>
</evidence>
<keyword evidence="8 17" id="KW-0028">Amino-acid biosynthesis</keyword>
<comment type="pathway">
    <text evidence="5 17">Amino-acid biosynthesis; L-leucine biosynthesis; L-leucine from 3-methyl-2-oxobutanoate: step 4/4.</text>
</comment>
<dbReference type="InterPro" id="IPR033939">
    <property type="entry name" value="BCAT_family"/>
</dbReference>
<dbReference type="OrthoDB" id="9805628at2"/>
<dbReference type="EMBL" id="FNSD01000001">
    <property type="protein sequence ID" value="SEB61939.1"/>
    <property type="molecule type" value="Genomic_DNA"/>
</dbReference>
<keyword evidence="11 17" id="KW-0100">Branched-chain amino acid biosynthesis</keyword>
<comment type="function">
    <text evidence="2 17">Acts on leucine, isoleucine and valine.</text>
</comment>
<name>A0A1H4KTT0_9BACT</name>
<evidence type="ECO:0000256" key="1">
    <source>
        <dbReference type="ARBA" id="ARBA00001933"/>
    </source>
</evidence>
<evidence type="ECO:0000256" key="17">
    <source>
        <dbReference type="RuleBase" id="RU364094"/>
    </source>
</evidence>
<comment type="catalytic activity">
    <reaction evidence="13 17">
        <text>L-isoleucine + 2-oxoglutarate = (S)-3-methyl-2-oxopentanoate + L-glutamate</text>
        <dbReference type="Rhea" id="RHEA:24801"/>
        <dbReference type="ChEBI" id="CHEBI:16810"/>
        <dbReference type="ChEBI" id="CHEBI:29985"/>
        <dbReference type="ChEBI" id="CHEBI:35146"/>
        <dbReference type="ChEBI" id="CHEBI:58045"/>
        <dbReference type="EC" id="2.6.1.42"/>
    </reaction>
</comment>
<evidence type="ECO:0000256" key="9">
    <source>
        <dbReference type="ARBA" id="ARBA00022679"/>
    </source>
</evidence>
<evidence type="ECO:0000256" key="5">
    <source>
        <dbReference type="ARBA" id="ARBA00005072"/>
    </source>
</evidence>
<comment type="pathway">
    <text evidence="3 17">Amino-acid biosynthesis; L-isoleucine biosynthesis; L-isoleucine from 2-oxobutanoate: step 4/4.</text>
</comment>
<evidence type="ECO:0000313" key="18">
    <source>
        <dbReference type="EMBL" id="SEB61939.1"/>
    </source>
</evidence>
<evidence type="ECO:0000256" key="6">
    <source>
        <dbReference type="ARBA" id="ARBA00009320"/>
    </source>
</evidence>
<dbReference type="InterPro" id="IPR001544">
    <property type="entry name" value="Aminotrans_IV"/>
</dbReference>
<evidence type="ECO:0000256" key="8">
    <source>
        <dbReference type="ARBA" id="ARBA00022605"/>
    </source>
</evidence>
<comment type="pathway">
    <text evidence="4 17">Amino-acid biosynthesis; L-valine biosynthesis; L-valine from pyruvate: step 4/4.</text>
</comment>
<accession>A0A1H4KTT0</accession>
<dbReference type="NCBIfam" id="NF005146">
    <property type="entry name" value="PRK06606.1"/>
    <property type="match status" value="1"/>
</dbReference>
<dbReference type="GO" id="GO:0052654">
    <property type="term" value="F:L-leucine-2-oxoglutarate transaminase activity"/>
    <property type="evidence" value="ECO:0007669"/>
    <property type="project" value="RHEA"/>
</dbReference>
<evidence type="ECO:0000256" key="10">
    <source>
        <dbReference type="ARBA" id="ARBA00022898"/>
    </source>
</evidence>
<evidence type="ECO:0000313" key="19">
    <source>
        <dbReference type="Proteomes" id="UP000182409"/>
    </source>
</evidence>
<dbReference type="GO" id="GO:0052656">
    <property type="term" value="F:L-isoleucine-2-oxoglutarate transaminase activity"/>
    <property type="evidence" value="ECO:0007669"/>
    <property type="project" value="RHEA"/>
</dbReference>
<reference evidence="18 19" key="1">
    <citation type="submission" date="2016-10" db="EMBL/GenBank/DDBJ databases">
        <authorList>
            <person name="de Groot N.N."/>
        </authorList>
    </citation>
    <scope>NUCLEOTIDE SEQUENCE [LARGE SCALE GENOMIC DNA]</scope>
    <source>
        <strain evidence="18 19">AB35.6</strain>
    </source>
</reference>
<evidence type="ECO:0000256" key="14">
    <source>
        <dbReference type="ARBA" id="ARBA00049229"/>
    </source>
</evidence>
<dbReference type="Gene3D" id="3.20.10.10">
    <property type="entry name" value="D-amino Acid Aminotransferase, subunit A, domain 2"/>
    <property type="match status" value="1"/>
</dbReference>
<dbReference type="Proteomes" id="UP000182409">
    <property type="component" value="Unassembled WGS sequence"/>
</dbReference>
<dbReference type="InterPro" id="IPR043131">
    <property type="entry name" value="BCAT-like_N"/>
</dbReference>
<dbReference type="FunFam" id="3.20.10.10:FF:000002">
    <property type="entry name" value="D-alanine aminotransferase"/>
    <property type="match status" value="1"/>
</dbReference>
<evidence type="ECO:0000256" key="13">
    <source>
        <dbReference type="ARBA" id="ARBA00048798"/>
    </source>
</evidence>
<dbReference type="Pfam" id="PF01063">
    <property type="entry name" value="Aminotran_4"/>
    <property type="match status" value="1"/>
</dbReference>
<comment type="cofactor">
    <cofactor evidence="1 16">
        <name>pyridoxal 5'-phosphate</name>
        <dbReference type="ChEBI" id="CHEBI:597326"/>
    </cofactor>
</comment>
<dbReference type="PANTHER" id="PTHR42743:SF11">
    <property type="entry name" value="AMINODEOXYCHORISMATE LYASE"/>
    <property type="match status" value="1"/>
</dbReference>
<dbReference type="AlphaFoldDB" id="A0A1H4KTT0"/>
<dbReference type="EC" id="2.6.1.42" evidence="17"/>
<evidence type="ECO:0000256" key="16">
    <source>
        <dbReference type="RuleBase" id="RU004516"/>
    </source>
</evidence>